<protein>
    <submittedName>
        <fullName evidence="2">Uncharacterized protein</fullName>
    </submittedName>
</protein>
<feature type="compositionally biased region" description="Basic and acidic residues" evidence="1">
    <location>
        <begin position="48"/>
        <end position="62"/>
    </location>
</feature>
<dbReference type="AlphaFoldDB" id="A0A2M8M4T5"/>
<comment type="caution">
    <text evidence="2">The sequence shown here is derived from an EMBL/GenBank/DDBJ whole genome shotgun (WGS) entry which is preliminary data.</text>
</comment>
<keyword evidence="3" id="KW-1185">Reference proteome</keyword>
<accession>A0A2M8M4T5</accession>
<evidence type="ECO:0000313" key="3">
    <source>
        <dbReference type="Proteomes" id="UP000230407"/>
    </source>
</evidence>
<gene>
    <name evidence="2" type="ORF">CUT44_05460</name>
</gene>
<feature type="compositionally biased region" description="Polar residues" evidence="1">
    <location>
        <begin position="29"/>
        <end position="46"/>
    </location>
</feature>
<sequence>MKAEMGLLPAPPRGAGPESGDLSAVGESDGNSMLSAISDSLRTYQGRSGRDGVVRLRTRSRDTMGNGQ</sequence>
<proteinExistence type="predicted"/>
<reference evidence="2 3" key="1">
    <citation type="submission" date="2017-11" db="EMBL/GenBank/DDBJ databases">
        <title>Streptomyces carmine sp. nov., a novel actinomycete isolated from Sophora alopecuroides in Xinjiang, China.</title>
        <authorList>
            <person name="Wang Y."/>
            <person name="Luo X."/>
            <person name="Wan C."/>
            <person name="Zhang L."/>
        </authorList>
    </citation>
    <scope>NUCLEOTIDE SEQUENCE [LARGE SCALE GENOMIC DNA]</scope>
    <source>
        <strain evidence="2 3">TRM SA0054</strain>
    </source>
</reference>
<dbReference type="EMBL" id="PGGW01000017">
    <property type="protein sequence ID" value="PJE99214.1"/>
    <property type="molecule type" value="Genomic_DNA"/>
</dbReference>
<name>A0A2M8M4T5_9ACTN</name>
<evidence type="ECO:0000313" key="2">
    <source>
        <dbReference type="EMBL" id="PJE99214.1"/>
    </source>
</evidence>
<organism evidence="2 3">
    <name type="scientific">Streptomyces carminius</name>
    <dbReference type="NCBI Taxonomy" id="2665496"/>
    <lineage>
        <taxon>Bacteria</taxon>
        <taxon>Bacillati</taxon>
        <taxon>Actinomycetota</taxon>
        <taxon>Actinomycetes</taxon>
        <taxon>Kitasatosporales</taxon>
        <taxon>Streptomycetaceae</taxon>
        <taxon>Streptomyces</taxon>
    </lineage>
</organism>
<feature type="region of interest" description="Disordered" evidence="1">
    <location>
        <begin position="1"/>
        <end position="68"/>
    </location>
</feature>
<evidence type="ECO:0000256" key="1">
    <source>
        <dbReference type="SAM" id="MobiDB-lite"/>
    </source>
</evidence>
<dbReference type="Proteomes" id="UP000230407">
    <property type="component" value="Unassembled WGS sequence"/>
</dbReference>